<evidence type="ECO:0000256" key="1">
    <source>
        <dbReference type="ARBA" id="ARBA00010641"/>
    </source>
</evidence>
<dbReference type="InterPro" id="IPR039425">
    <property type="entry name" value="RNA_pol_sigma-70-like"/>
</dbReference>
<dbReference type="InterPro" id="IPR036388">
    <property type="entry name" value="WH-like_DNA-bd_sf"/>
</dbReference>
<dbReference type="SUPFAM" id="SSF88946">
    <property type="entry name" value="Sigma2 domain of RNA polymerase sigma factors"/>
    <property type="match status" value="1"/>
</dbReference>
<dbReference type="SUPFAM" id="SSF88659">
    <property type="entry name" value="Sigma3 and sigma4 domains of RNA polymerase sigma factors"/>
    <property type="match status" value="1"/>
</dbReference>
<keyword evidence="8" id="KW-1185">Reference proteome</keyword>
<evidence type="ECO:0000259" key="5">
    <source>
        <dbReference type="Pfam" id="PF04542"/>
    </source>
</evidence>
<dbReference type="OrthoDB" id="9782703at2"/>
<dbReference type="InterPro" id="IPR014284">
    <property type="entry name" value="RNA_pol_sigma-70_dom"/>
</dbReference>
<evidence type="ECO:0000256" key="4">
    <source>
        <dbReference type="ARBA" id="ARBA00023163"/>
    </source>
</evidence>
<organism evidence="7 8">
    <name type="scientific">Gracilibacillus oryzae</name>
    <dbReference type="NCBI Taxonomy" id="1672701"/>
    <lineage>
        <taxon>Bacteria</taxon>
        <taxon>Bacillati</taxon>
        <taxon>Bacillota</taxon>
        <taxon>Bacilli</taxon>
        <taxon>Bacillales</taxon>
        <taxon>Bacillaceae</taxon>
        <taxon>Gracilibacillus</taxon>
    </lineage>
</organism>
<proteinExistence type="inferred from homology"/>
<dbReference type="Gene3D" id="1.10.1740.10">
    <property type="match status" value="1"/>
</dbReference>
<dbReference type="Gene3D" id="1.10.10.10">
    <property type="entry name" value="Winged helix-like DNA-binding domain superfamily/Winged helix DNA-binding domain"/>
    <property type="match status" value="1"/>
</dbReference>
<dbReference type="InterPro" id="IPR013325">
    <property type="entry name" value="RNA_pol_sigma_r2"/>
</dbReference>
<dbReference type="GO" id="GO:0006352">
    <property type="term" value="P:DNA-templated transcription initiation"/>
    <property type="evidence" value="ECO:0007669"/>
    <property type="project" value="InterPro"/>
</dbReference>
<keyword evidence="4" id="KW-0804">Transcription</keyword>
<sequence>MKDVNKKDFRKNEDAFVAVITEYREDLFRTAIAFLKNKEKALEAIQEVTFRAYKKRRQLKDLKYVKTWLIRIMINYCNDVLKKDKNISAERSIDKPVMDNHHRIWLDDALKTLRQDEQELIYFKYFYEMTFHELAEQLNIPESTVKTRIYAALKKLRKELDIDEEGGVLK</sequence>
<evidence type="ECO:0000313" key="8">
    <source>
        <dbReference type="Proteomes" id="UP000480246"/>
    </source>
</evidence>
<feature type="domain" description="RNA polymerase sigma-70 region 2" evidence="5">
    <location>
        <begin position="20"/>
        <end position="85"/>
    </location>
</feature>
<dbReference type="PANTHER" id="PTHR43133:SF51">
    <property type="entry name" value="RNA POLYMERASE SIGMA FACTOR"/>
    <property type="match status" value="1"/>
</dbReference>
<dbReference type="AlphaFoldDB" id="A0A7C8GS37"/>
<dbReference type="Pfam" id="PF04542">
    <property type="entry name" value="Sigma70_r2"/>
    <property type="match status" value="1"/>
</dbReference>
<dbReference type="CDD" id="cd06171">
    <property type="entry name" value="Sigma70_r4"/>
    <property type="match status" value="1"/>
</dbReference>
<dbReference type="RefSeq" id="WP_153405445.1">
    <property type="nucleotide sequence ID" value="NZ_ML762436.1"/>
</dbReference>
<dbReference type="EMBL" id="WEID01000076">
    <property type="protein sequence ID" value="KAB8129372.1"/>
    <property type="molecule type" value="Genomic_DNA"/>
</dbReference>
<dbReference type="GO" id="GO:0016987">
    <property type="term" value="F:sigma factor activity"/>
    <property type="evidence" value="ECO:0007669"/>
    <property type="project" value="UniProtKB-KW"/>
</dbReference>
<comment type="caution">
    <text evidence="7">The sequence shown here is derived from an EMBL/GenBank/DDBJ whole genome shotgun (WGS) entry which is preliminary data.</text>
</comment>
<dbReference type="InterPro" id="IPR007627">
    <property type="entry name" value="RNA_pol_sigma70_r2"/>
</dbReference>
<comment type="similarity">
    <text evidence="1">Belongs to the sigma-70 factor family. ECF subfamily.</text>
</comment>
<evidence type="ECO:0000259" key="6">
    <source>
        <dbReference type="Pfam" id="PF08281"/>
    </source>
</evidence>
<keyword evidence="2" id="KW-0805">Transcription regulation</keyword>
<dbReference type="NCBIfam" id="TIGR02937">
    <property type="entry name" value="sigma70-ECF"/>
    <property type="match status" value="1"/>
</dbReference>
<evidence type="ECO:0000256" key="2">
    <source>
        <dbReference type="ARBA" id="ARBA00023015"/>
    </source>
</evidence>
<dbReference type="GO" id="GO:0003677">
    <property type="term" value="F:DNA binding"/>
    <property type="evidence" value="ECO:0007669"/>
    <property type="project" value="InterPro"/>
</dbReference>
<reference evidence="7 8" key="1">
    <citation type="submission" date="2019-10" db="EMBL/GenBank/DDBJ databases">
        <title>Gracilibacillus sp. nov. isolated from rice seeds.</title>
        <authorList>
            <person name="He S."/>
        </authorList>
    </citation>
    <scope>NUCLEOTIDE SEQUENCE [LARGE SCALE GENOMIC DNA]</scope>
    <source>
        <strain evidence="7 8">TD8</strain>
    </source>
</reference>
<dbReference type="Pfam" id="PF08281">
    <property type="entry name" value="Sigma70_r4_2"/>
    <property type="match status" value="1"/>
</dbReference>
<evidence type="ECO:0000313" key="7">
    <source>
        <dbReference type="EMBL" id="KAB8129372.1"/>
    </source>
</evidence>
<feature type="domain" description="RNA polymerase sigma factor 70 region 4 type 2" evidence="6">
    <location>
        <begin position="105"/>
        <end position="156"/>
    </location>
</feature>
<protein>
    <submittedName>
        <fullName evidence="7">Sigma-70 family RNA polymerase sigma factor</fullName>
    </submittedName>
</protein>
<keyword evidence="3" id="KW-0731">Sigma factor</keyword>
<evidence type="ECO:0000256" key="3">
    <source>
        <dbReference type="ARBA" id="ARBA00023082"/>
    </source>
</evidence>
<accession>A0A7C8GS37</accession>
<dbReference type="InterPro" id="IPR013249">
    <property type="entry name" value="RNA_pol_sigma70_r4_t2"/>
</dbReference>
<name>A0A7C8GS37_9BACI</name>
<dbReference type="PANTHER" id="PTHR43133">
    <property type="entry name" value="RNA POLYMERASE ECF-TYPE SIGMA FACTO"/>
    <property type="match status" value="1"/>
</dbReference>
<gene>
    <name evidence="7" type="ORF">F9U64_15290</name>
</gene>
<dbReference type="Proteomes" id="UP000480246">
    <property type="component" value="Unassembled WGS sequence"/>
</dbReference>
<dbReference type="InterPro" id="IPR013324">
    <property type="entry name" value="RNA_pol_sigma_r3/r4-like"/>
</dbReference>